<dbReference type="SUPFAM" id="SSF52172">
    <property type="entry name" value="CheY-like"/>
    <property type="match status" value="1"/>
</dbReference>
<dbReference type="GO" id="GO:0000976">
    <property type="term" value="F:transcription cis-regulatory region binding"/>
    <property type="evidence" value="ECO:0007669"/>
    <property type="project" value="TreeGrafter"/>
</dbReference>
<dbReference type="PROSITE" id="PS51755">
    <property type="entry name" value="OMPR_PHOB"/>
    <property type="match status" value="1"/>
</dbReference>
<evidence type="ECO:0000256" key="3">
    <source>
        <dbReference type="ARBA" id="ARBA00023015"/>
    </source>
</evidence>
<dbReference type="GO" id="GO:0005829">
    <property type="term" value="C:cytosol"/>
    <property type="evidence" value="ECO:0007669"/>
    <property type="project" value="TreeGrafter"/>
</dbReference>
<dbReference type="InterPro" id="IPR039420">
    <property type="entry name" value="WalR-like"/>
</dbReference>
<accession>A0A917FP77</accession>
<evidence type="ECO:0000256" key="5">
    <source>
        <dbReference type="ARBA" id="ARBA00023163"/>
    </source>
</evidence>
<evidence type="ECO:0000313" key="10">
    <source>
        <dbReference type="EMBL" id="GGF94259.1"/>
    </source>
</evidence>
<evidence type="ECO:0000256" key="2">
    <source>
        <dbReference type="ARBA" id="ARBA00023012"/>
    </source>
</evidence>
<organism evidence="10 11">
    <name type="scientific">Paenibacillus albidus</name>
    <dbReference type="NCBI Taxonomy" id="2041023"/>
    <lineage>
        <taxon>Bacteria</taxon>
        <taxon>Bacillati</taxon>
        <taxon>Bacillota</taxon>
        <taxon>Bacilli</taxon>
        <taxon>Bacillales</taxon>
        <taxon>Paenibacillaceae</taxon>
        <taxon>Paenibacillus</taxon>
    </lineage>
</organism>
<dbReference type="Proteomes" id="UP000637643">
    <property type="component" value="Unassembled WGS sequence"/>
</dbReference>
<protein>
    <submittedName>
        <fullName evidence="10">DNA-binding response regulator</fullName>
    </submittedName>
</protein>
<keyword evidence="4 7" id="KW-0238">DNA-binding</keyword>
<dbReference type="FunFam" id="1.10.10.10:FF:000005">
    <property type="entry name" value="Two-component system response regulator"/>
    <property type="match status" value="1"/>
</dbReference>
<reference evidence="10" key="2">
    <citation type="submission" date="2020-09" db="EMBL/GenBank/DDBJ databases">
        <authorList>
            <person name="Sun Q."/>
            <person name="Zhou Y."/>
        </authorList>
    </citation>
    <scope>NUCLEOTIDE SEQUENCE</scope>
    <source>
        <strain evidence="10">CGMCC 1.16134</strain>
    </source>
</reference>
<dbReference type="Gene3D" id="3.40.50.2300">
    <property type="match status" value="1"/>
</dbReference>
<gene>
    <name evidence="10" type="ORF">GCM10010912_44020</name>
</gene>
<evidence type="ECO:0000256" key="6">
    <source>
        <dbReference type="PROSITE-ProRule" id="PRU00169"/>
    </source>
</evidence>
<dbReference type="CDD" id="cd17574">
    <property type="entry name" value="REC_OmpR"/>
    <property type="match status" value="1"/>
</dbReference>
<dbReference type="SMART" id="SM00862">
    <property type="entry name" value="Trans_reg_C"/>
    <property type="match status" value="1"/>
</dbReference>
<dbReference type="Pfam" id="PF00486">
    <property type="entry name" value="Trans_reg_C"/>
    <property type="match status" value="1"/>
</dbReference>
<dbReference type="InterPro" id="IPR016032">
    <property type="entry name" value="Sig_transdc_resp-reg_C-effctor"/>
</dbReference>
<feature type="domain" description="Response regulatory" evidence="8">
    <location>
        <begin position="8"/>
        <end position="122"/>
    </location>
</feature>
<feature type="domain" description="OmpR/PhoB-type" evidence="9">
    <location>
        <begin position="130"/>
        <end position="227"/>
    </location>
</feature>
<evidence type="ECO:0000259" key="8">
    <source>
        <dbReference type="PROSITE" id="PS50110"/>
    </source>
</evidence>
<sequence>MKATQGIRLMLVDDEPHILQFLELGLMNEGFEVRTASDGLDAIGMVADFKPHVVILDVMMPGMDGFEVCRYLRAEETEISIIMLTAKDEVDDRVTGLSIGADDYMVKPFSFEELLARIQARLRNQFPGLLGEVRCGPFRIDGRRKEICHKDQVLELSPTEYELLQYLVINHGLVLSKPMILDKIWGYDFGGEENIVEVYIRSLREKLGDKEHRIIRTLRGVGYRVDLI</sequence>
<evidence type="ECO:0000313" key="11">
    <source>
        <dbReference type="Proteomes" id="UP000637643"/>
    </source>
</evidence>
<feature type="modified residue" description="4-aspartylphosphate" evidence="6">
    <location>
        <position position="57"/>
    </location>
</feature>
<dbReference type="RefSeq" id="WP_189028704.1">
    <property type="nucleotide sequence ID" value="NZ_BMKR01000021.1"/>
</dbReference>
<dbReference type="GO" id="GO:0032993">
    <property type="term" value="C:protein-DNA complex"/>
    <property type="evidence" value="ECO:0007669"/>
    <property type="project" value="TreeGrafter"/>
</dbReference>
<dbReference type="Gene3D" id="6.10.250.690">
    <property type="match status" value="1"/>
</dbReference>
<dbReference type="InterPro" id="IPR001789">
    <property type="entry name" value="Sig_transdc_resp-reg_receiver"/>
</dbReference>
<dbReference type="PANTHER" id="PTHR48111">
    <property type="entry name" value="REGULATOR OF RPOS"/>
    <property type="match status" value="1"/>
</dbReference>
<comment type="caution">
    <text evidence="10">The sequence shown here is derived from an EMBL/GenBank/DDBJ whole genome shotgun (WGS) entry which is preliminary data.</text>
</comment>
<dbReference type="Gene3D" id="1.10.10.10">
    <property type="entry name" value="Winged helix-like DNA-binding domain superfamily/Winged helix DNA-binding domain"/>
    <property type="match status" value="1"/>
</dbReference>
<dbReference type="FunFam" id="3.40.50.2300:FF:000001">
    <property type="entry name" value="DNA-binding response regulator PhoB"/>
    <property type="match status" value="1"/>
</dbReference>
<keyword evidence="3" id="KW-0805">Transcription regulation</keyword>
<feature type="DNA-binding region" description="OmpR/PhoB-type" evidence="7">
    <location>
        <begin position="130"/>
        <end position="227"/>
    </location>
</feature>
<keyword evidence="2" id="KW-0902">Two-component regulatory system</keyword>
<evidence type="ECO:0000256" key="7">
    <source>
        <dbReference type="PROSITE-ProRule" id="PRU01091"/>
    </source>
</evidence>
<dbReference type="InterPro" id="IPR011006">
    <property type="entry name" value="CheY-like_superfamily"/>
</dbReference>
<keyword evidence="11" id="KW-1185">Reference proteome</keyword>
<dbReference type="EMBL" id="BMKR01000021">
    <property type="protein sequence ID" value="GGF94259.1"/>
    <property type="molecule type" value="Genomic_DNA"/>
</dbReference>
<evidence type="ECO:0000259" key="9">
    <source>
        <dbReference type="PROSITE" id="PS51755"/>
    </source>
</evidence>
<keyword evidence="5" id="KW-0804">Transcription</keyword>
<dbReference type="Pfam" id="PF00072">
    <property type="entry name" value="Response_reg"/>
    <property type="match status" value="1"/>
</dbReference>
<dbReference type="PANTHER" id="PTHR48111:SF1">
    <property type="entry name" value="TWO-COMPONENT RESPONSE REGULATOR ORR33"/>
    <property type="match status" value="1"/>
</dbReference>
<evidence type="ECO:0000256" key="4">
    <source>
        <dbReference type="ARBA" id="ARBA00023125"/>
    </source>
</evidence>
<dbReference type="GO" id="GO:0006355">
    <property type="term" value="P:regulation of DNA-templated transcription"/>
    <property type="evidence" value="ECO:0007669"/>
    <property type="project" value="InterPro"/>
</dbReference>
<dbReference type="InterPro" id="IPR001867">
    <property type="entry name" value="OmpR/PhoB-type_DNA-bd"/>
</dbReference>
<evidence type="ECO:0000256" key="1">
    <source>
        <dbReference type="ARBA" id="ARBA00022553"/>
    </source>
</evidence>
<name>A0A917FP77_9BACL</name>
<dbReference type="CDD" id="cd00383">
    <property type="entry name" value="trans_reg_C"/>
    <property type="match status" value="1"/>
</dbReference>
<reference evidence="10" key="1">
    <citation type="journal article" date="2014" name="Int. J. Syst. Evol. Microbiol.">
        <title>Complete genome sequence of Corynebacterium casei LMG S-19264T (=DSM 44701T), isolated from a smear-ripened cheese.</title>
        <authorList>
            <consortium name="US DOE Joint Genome Institute (JGI-PGF)"/>
            <person name="Walter F."/>
            <person name="Albersmeier A."/>
            <person name="Kalinowski J."/>
            <person name="Ruckert C."/>
        </authorList>
    </citation>
    <scope>NUCLEOTIDE SEQUENCE</scope>
    <source>
        <strain evidence="10">CGMCC 1.16134</strain>
    </source>
</reference>
<proteinExistence type="predicted"/>
<dbReference type="PROSITE" id="PS50110">
    <property type="entry name" value="RESPONSE_REGULATORY"/>
    <property type="match status" value="1"/>
</dbReference>
<dbReference type="InterPro" id="IPR036388">
    <property type="entry name" value="WH-like_DNA-bd_sf"/>
</dbReference>
<dbReference type="SUPFAM" id="SSF46894">
    <property type="entry name" value="C-terminal effector domain of the bipartite response regulators"/>
    <property type="match status" value="1"/>
</dbReference>
<keyword evidence="1 6" id="KW-0597">Phosphoprotein</keyword>
<dbReference type="GO" id="GO:0000156">
    <property type="term" value="F:phosphorelay response regulator activity"/>
    <property type="evidence" value="ECO:0007669"/>
    <property type="project" value="TreeGrafter"/>
</dbReference>
<dbReference type="AlphaFoldDB" id="A0A917FP77"/>
<dbReference type="SMART" id="SM00448">
    <property type="entry name" value="REC"/>
    <property type="match status" value="1"/>
</dbReference>